<dbReference type="InterPro" id="IPR001031">
    <property type="entry name" value="Thioesterase"/>
</dbReference>
<dbReference type="EMBL" id="AHFK01000033">
    <property type="protein sequence ID" value="EOQ16520.1"/>
    <property type="molecule type" value="Genomic_DNA"/>
</dbReference>
<gene>
    <name evidence="3" type="ORF">IKC_04443</name>
</gene>
<organism evidence="3 4">
    <name type="scientific">Bacillus cereus VD184</name>
    <dbReference type="NCBI Taxonomy" id="1053242"/>
    <lineage>
        <taxon>Bacteria</taxon>
        <taxon>Bacillati</taxon>
        <taxon>Bacillota</taxon>
        <taxon>Bacilli</taxon>
        <taxon>Bacillales</taxon>
        <taxon>Bacillaceae</taxon>
        <taxon>Bacillus</taxon>
        <taxon>Bacillus cereus group</taxon>
    </lineage>
</organism>
<dbReference type="InterPro" id="IPR029058">
    <property type="entry name" value="AB_hydrolase_fold"/>
</dbReference>
<evidence type="ECO:0000313" key="3">
    <source>
        <dbReference type="EMBL" id="EOQ16520.1"/>
    </source>
</evidence>
<dbReference type="RefSeq" id="WP_016122309.1">
    <property type="nucleotide sequence ID" value="NZ_KB976826.1"/>
</dbReference>
<dbReference type="Pfam" id="PF00975">
    <property type="entry name" value="Thioesterase"/>
    <property type="match status" value="1"/>
</dbReference>
<evidence type="ECO:0000259" key="2">
    <source>
        <dbReference type="Pfam" id="PF00975"/>
    </source>
</evidence>
<feature type="domain" description="Thioesterase" evidence="2">
    <location>
        <begin position="6"/>
        <end position="231"/>
    </location>
</feature>
<dbReference type="PANTHER" id="PTHR11487">
    <property type="entry name" value="THIOESTERASE"/>
    <property type="match status" value="1"/>
</dbReference>
<dbReference type="SUPFAM" id="SSF53474">
    <property type="entry name" value="alpha/beta-Hydrolases"/>
    <property type="match status" value="1"/>
</dbReference>
<dbReference type="InterPro" id="IPR012223">
    <property type="entry name" value="TEII"/>
</dbReference>
<reference evidence="3 4" key="1">
    <citation type="submission" date="2012-12" db="EMBL/GenBank/DDBJ databases">
        <title>The Genome Sequence of Bacillus cereus VD184.</title>
        <authorList>
            <consortium name="The Broad Institute Genome Sequencing Platform"/>
            <consortium name="The Broad Institute Genome Sequencing Center for Infectious Disease"/>
            <person name="Feldgarden M."/>
            <person name="Van der Auwera G.A."/>
            <person name="Mahillon J."/>
            <person name="Duprez V."/>
            <person name="Timmery S."/>
            <person name="Mattelet C."/>
            <person name="Dierick K."/>
            <person name="Sun M."/>
            <person name="Yu Z."/>
            <person name="Zhu L."/>
            <person name="Hu X."/>
            <person name="Shank E.B."/>
            <person name="Swiecicka I."/>
            <person name="Hansen B.M."/>
            <person name="Andrup L."/>
            <person name="Walker B."/>
            <person name="Young S.K."/>
            <person name="Zeng Q."/>
            <person name="Gargeya S."/>
            <person name="Fitzgerald M."/>
            <person name="Haas B."/>
            <person name="Abouelleil A."/>
            <person name="Alvarado L."/>
            <person name="Arachchi H.M."/>
            <person name="Berlin A.M."/>
            <person name="Chapman S.B."/>
            <person name="Dewar J."/>
            <person name="Goldberg J."/>
            <person name="Griggs A."/>
            <person name="Gujja S."/>
            <person name="Hansen M."/>
            <person name="Howarth C."/>
            <person name="Imamovic A."/>
            <person name="Larimer J."/>
            <person name="McCowan C."/>
            <person name="Murphy C."/>
            <person name="Neiman D."/>
            <person name="Pearson M."/>
            <person name="Priest M."/>
            <person name="Roberts A."/>
            <person name="Saif S."/>
            <person name="Shea T."/>
            <person name="Sisk P."/>
            <person name="Sykes S."/>
            <person name="Wortman J."/>
            <person name="Nusbaum C."/>
            <person name="Birren B."/>
        </authorList>
    </citation>
    <scope>NUCLEOTIDE SEQUENCE [LARGE SCALE GENOMIC DNA]</scope>
    <source>
        <strain evidence="3 4">VD184</strain>
    </source>
</reference>
<dbReference type="PANTHER" id="PTHR11487:SF0">
    <property type="entry name" value="S-ACYL FATTY ACID SYNTHASE THIOESTERASE, MEDIUM CHAIN"/>
    <property type="match status" value="1"/>
</dbReference>
<comment type="caution">
    <text evidence="3">The sequence shown here is derived from an EMBL/GenBank/DDBJ whole genome shotgun (WGS) entry which is preliminary data.</text>
</comment>
<dbReference type="GO" id="GO:0008610">
    <property type="term" value="P:lipid biosynthetic process"/>
    <property type="evidence" value="ECO:0007669"/>
    <property type="project" value="TreeGrafter"/>
</dbReference>
<name>A0A9W5VTM6_BACCE</name>
<dbReference type="Gene3D" id="3.40.50.1820">
    <property type="entry name" value="alpha/beta hydrolase"/>
    <property type="match status" value="1"/>
</dbReference>
<protein>
    <recommendedName>
        <fullName evidence="2">Thioesterase domain-containing protein</fullName>
    </recommendedName>
</protein>
<proteinExistence type="inferred from homology"/>
<dbReference type="AlphaFoldDB" id="A0A9W5VTM6"/>
<evidence type="ECO:0000313" key="4">
    <source>
        <dbReference type="Proteomes" id="UP000014028"/>
    </source>
</evidence>
<dbReference type="Proteomes" id="UP000014028">
    <property type="component" value="Unassembled WGS sequence"/>
</dbReference>
<sequence>MGGINLFCFPFAGGSSTYYMRWQKYLHPGIDLKIIELSGRGNRITEPLYEEFEELIDDVYMKIRNQLLEKPYALFGHSMGSLITYELTRVIQQKDNNLPVHLFCSGRNSPNKKSITSMHKLPDEEFKNEVLLLGGTPKEVLACEELMEIFMPILKSDFKIVENYEHRFIYGNEKVRVPMTILNGIQDQLIDIKELEEWREFSTEQCSFHLFNDDHFFINKHVGDITKIINNTLIDEKNYHQLKII</sequence>
<evidence type="ECO:0000256" key="1">
    <source>
        <dbReference type="ARBA" id="ARBA00007169"/>
    </source>
</evidence>
<accession>A0A9W5VTM6</accession>
<comment type="similarity">
    <text evidence="1">Belongs to the thioesterase family.</text>
</comment>